<comment type="similarity">
    <text evidence="7">Belongs to the isocitrate and isopropylmalate dehydrogenases family.</text>
</comment>
<keyword evidence="31" id="KW-1133">Transmembrane helix</keyword>
<comment type="cofactor">
    <cofactor evidence="1">
        <name>Mn(2+)</name>
        <dbReference type="ChEBI" id="CHEBI:29035"/>
    </cofactor>
</comment>
<keyword evidence="25" id="KW-0521">NADP</keyword>
<comment type="catalytic activity">
    <reaction evidence="29">
        <text>D-threo-isocitrate + NADP(+) = 2-oxoglutarate + CO2 + NADPH</text>
        <dbReference type="Rhea" id="RHEA:19629"/>
        <dbReference type="ChEBI" id="CHEBI:15562"/>
        <dbReference type="ChEBI" id="CHEBI:16526"/>
        <dbReference type="ChEBI" id="CHEBI:16810"/>
        <dbReference type="ChEBI" id="CHEBI:57783"/>
        <dbReference type="ChEBI" id="CHEBI:58349"/>
        <dbReference type="EC" id="1.1.1.42"/>
    </reaction>
</comment>
<dbReference type="Gene3D" id="1.10.8.770">
    <property type="match status" value="1"/>
</dbReference>
<dbReference type="SUPFAM" id="SSF52540">
    <property type="entry name" value="P-loop containing nucleoside triphosphate hydrolases"/>
    <property type="match status" value="1"/>
</dbReference>
<dbReference type="GO" id="GO:0009257">
    <property type="term" value="P:10-formyltetrahydrofolate biosynthetic process"/>
    <property type="evidence" value="ECO:0007669"/>
    <property type="project" value="UniProtKB-ARBA"/>
</dbReference>
<dbReference type="FunFam" id="3.10.410.10:FF:000001">
    <property type="entry name" value="Putative formate--tetrahydrofolate ligase"/>
    <property type="match status" value="1"/>
</dbReference>
<dbReference type="GO" id="GO:0000287">
    <property type="term" value="F:magnesium ion binding"/>
    <property type="evidence" value="ECO:0007669"/>
    <property type="project" value="InterPro"/>
</dbReference>
<dbReference type="InterPro" id="IPR019818">
    <property type="entry name" value="IsoCit/isopropylmalate_DH_CS"/>
</dbReference>
<proteinExistence type="inferred from homology"/>
<keyword evidence="20" id="KW-0547">Nucleotide-binding</keyword>
<dbReference type="InterPro" id="IPR000559">
    <property type="entry name" value="Formate_THF_ligase"/>
</dbReference>
<dbReference type="Gene3D" id="3.40.50.10860">
    <property type="entry name" value="Leucine Dehydrogenase, chain A, domain 1"/>
    <property type="match status" value="1"/>
</dbReference>
<dbReference type="PROSITE" id="PS00722">
    <property type="entry name" value="FTHFS_2"/>
    <property type="match status" value="1"/>
</dbReference>
<dbReference type="GO" id="GO:0035999">
    <property type="term" value="P:tetrahydrofolate interconversion"/>
    <property type="evidence" value="ECO:0007669"/>
    <property type="project" value="UniProtKB-UniPathway"/>
</dbReference>
<dbReference type="InterPro" id="IPR020630">
    <property type="entry name" value="THF_DH/CycHdrlase_cat_dom"/>
</dbReference>
<dbReference type="UniPathway" id="UPA00193"/>
<dbReference type="GO" id="GO:0004488">
    <property type="term" value="F:methylenetetrahydrofolate dehydrogenase (NADP+) activity"/>
    <property type="evidence" value="ECO:0007669"/>
    <property type="project" value="UniProtKB-EC"/>
</dbReference>
<keyword evidence="19" id="KW-0479">Metal-binding</keyword>
<evidence type="ECO:0000256" key="22">
    <source>
        <dbReference type="ARBA" id="ARBA00022801"/>
    </source>
</evidence>
<feature type="transmembrane region" description="Helical" evidence="31">
    <location>
        <begin position="1362"/>
        <end position="1386"/>
    </location>
</feature>
<dbReference type="FunFam" id="3.40.50.10860:FF:000005">
    <property type="entry name" value="C-1-tetrahydrofolate synthase, cytoplasmic, putative"/>
    <property type="match status" value="1"/>
</dbReference>
<dbReference type="InterPro" id="IPR024084">
    <property type="entry name" value="IsoPropMal-DH-like_dom"/>
</dbReference>
<dbReference type="GO" id="GO:0004450">
    <property type="term" value="F:isocitrate dehydrogenase (NADP+) activity"/>
    <property type="evidence" value="ECO:0007669"/>
    <property type="project" value="UniProtKB-EC"/>
</dbReference>
<dbReference type="GO" id="GO:0006097">
    <property type="term" value="P:glyoxylate cycle"/>
    <property type="evidence" value="ECO:0007669"/>
    <property type="project" value="UniProtKB-KW"/>
</dbReference>
<dbReference type="EC" id="3.5.4.9" evidence="10"/>
<dbReference type="FunFam" id="3.40.50.720:FF:000006">
    <property type="entry name" value="Bifunctional protein FolD"/>
    <property type="match status" value="1"/>
</dbReference>
<evidence type="ECO:0000256" key="30">
    <source>
        <dbReference type="ARBA" id="ARBA00049033"/>
    </source>
</evidence>
<dbReference type="Gene3D" id="3.40.50.300">
    <property type="entry name" value="P-loop containing nucleotide triphosphate hydrolases"/>
    <property type="match status" value="2"/>
</dbReference>
<dbReference type="FunFam" id="3.40.50.300:FF:000245">
    <property type="entry name" value="C-1-tetrahydrofolate synthase, cytoplasmic"/>
    <property type="match status" value="1"/>
</dbReference>
<evidence type="ECO:0000256" key="28">
    <source>
        <dbReference type="ARBA" id="ARBA00023268"/>
    </source>
</evidence>
<keyword evidence="18" id="KW-0436">Ligase</keyword>
<evidence type="ECO:0000256" key="25">
    <source>
        <dbReference type="ARBA" id="ARBA00022857"/>
    </source>
</evidence>
<comment type="similarity">
    <text evidence="5">In the N-terminal section; belongs to the tetrahydrofolate dehydrogenase/cyclohydrolase family.</text>
</comment>
<dbReference type="CDD" id="cd00477">
    <property type="entry name" value="FTHFS"/>
    <property type="match status" value="1"/>
</dbReference>
<evidence type="ECO:0000256" key="20">
    <source>
        <dbReference type="ARBA" id="ARBA00022741"/>
    </source>
</evidence>
<dbReference type="EC" id="1.1.1.42" evidence="12"/>
<comment type="catalytic activity">
    <reaction evidence="30">
        <text>(6S)-5,6,7,8-tetrahydrofolate + formate + ATP = (6R)-10-formyltetrahydrofolate + ADP + phosphate</text>
        <dbReference type="Rhea" id="RHEA:20221"/>
        <dbReference type="ChEBI" id="CHEBI:15740"/>
        <dbReference type="ChEBI" id="CHEBI:30616"/>
        <dbReference type="ChEBI" id="CHEBI:43474"/>
        <dbReference type="ChEBI" id="CHEBI:57453"/>
        <dbReference type="ChEBI" id="CHEBI:195366"/>
        <dbReference type="ChEBI" id="CHEBI:456216"/>
        <dbReference type="EC" id="6.3.4.3"/>
    </reaction>
</comment>
<evidence type="ECO:0000313" key="33">
    <source>
        <dbReference type="EMBL" id="PIG84512.1"/>
    </source>
</evidence>
<dbReference type="GO" id="GO:0004477">
    <property type="term" value="F:methenyltetrahydrofolate cyclohydrolase activity"/>
    <property type="evidence" value="ECO:0007669"/>
    <property type="project" value="UniProtKB-EC"/>
</dbReference>
<dbReference type="STRING" id="656916.A0A2G7FV82"/>
<protein>
    <recommendedName>
        <fullName evidence="13">C-1-tetrahydrofolate synthase, cytoplasmic</fullName>
        <ecNumber evidence="12">1.1.1.42</ecNumber>
        <ecNumber evidence="11">1.5.1.5</ecNumber>
        <ecNumber evidence="10">3.5.4.9</ecNumber>
        <ecNumber evidence="9">6.3.4.3</ecNumber>
    </recommendedName>
</protein>
<evidence type="ECO:0000256" key="5">
    <source>
        <dbReference type="ARBA" id="ARBA00005559"/>
    </source>
</evidence>
<dbReference type="InterPro" id="IPR004790">
    <property type="entry name" value="Isocitrate_DH_NADP"/>
</dbReference>
<gene>
    <name evidence="33" type="ORF">AARAC_008971</name>
</gene>
<keyword evidence="14" id="KW-0329">Glyoxylate bypass</keyword>
<dbReference type="GO" id="GO:0005739">
    <property type="term" value="C:mitochondrion"/>
    <property type="evidence" value="ECO:0007669"/>
    <property type="project" value="TreeGrafter"/>
</dbReference>
<evidence type="ECO:0000256" key="3">
    <source>
        <dbReference type="ARBA" id="ARBA00004496"/>
    </source>
</evidence>
<evidence type="ECO:0000259" key="32">
    <source>
        <dbReference type="SMART" id="SM01329"/>
    </source>
</evidence>
<dbReference type="HAMAP" id="MF_01576">
    <property type="entry name" value="THF_DHG_CYH"/>
    <property type="match status" value="1"/>
</dbReference>
<dbReference type="InterPro" id="IPR049326">
    <property type="entry name" value="Rhodopsin_dom_fungi"/>
</dbReference>
<dbReference type="GO" id="GO:0004329">
    <property type="term" value="F:formate-tetrahydrofolate ligase activity"/>
    <property type="evidence" value="ECO:0007669"/>
    <property type="project" value="UniProtKB-EC"/>
</dbReference>
<dbReference type="SUPFAM" id="SSF53223">
    <property type="entry name" value="Aminoacid dehydrogenase-like, N-terminal domain"/>
    <property type="match status" value="1"/>
</dbReference>
<dbReference type="Pfam" id="PF00763">
    <property type="entry name" value="THF_DHG_CYH"/>
    <property type="match status" value="1"/>
</dbReference>
<comment type="subcellular location">
    <subcellularLocation>
        <location evidence="3">Cytoplasm</location>
    </subcellularLocation>
</comment>
<dbReference type="SUPFAM" id="SSF51735">
    <property type="entry name" value="NAD(P)-binding Rossmann-fold domains"/>
    <property type="match status" value="1"/>
</dbReference>
<dbReference type="Pfam" id="PF01268">
    <property type="entry name" value="FTHFS"/>
    <property type="match status" value="1"/>
</dbReference>
<evidence type="ECO:0000256" key="24">
    <source>
        <dbReference type="ARBA" id="ARBA00022842"/>
    </source>
</evidence>
<dbReference type="PANTHER" id="PTHR11822">
    <property type="entry name" value="NADP-SPECIFIC ISOCITRATE DEHYDROGENASE"/>
    <property type="match status" value="1"/>
</dbReference>
<feature type="transmembrane region" description="Helical" evidence="31">
    <location>
        <begin position="1477"/>
        <end position="1503"/>
    </location>
</feature>
<dbReference type="Pfam" id="PF02882">
    <property type="entry name" value="THF_DHG_CYH_C"/>
    <property type="match status" value="1"/>
</dbReference>
<keyword evidence="27" id="KW-0464">Manganese</keyword>
<dbReference type="GO" id="GO:0006555">
    <property type="term" value="P:methionine metabolic process"/>
    <property type="evidence" value="ECO:0007669"/>
    <property type="project" value="UniProtKB-ARBA"/>
</dbReference>
<evidence type="ECO:0000256" key="21">
    <source>
        <dbReference type="ARBA" id="ARBA00022755"/>
    </source>
</evidence>
<dbReference type="NCBIfam" id="TIGR00127">
    <property type="entry name" value="nadp_idh_euk"/>
    <property type="match status" value="1"/>
</dbReference>
<evidence type="ECO:0000256" key="26">
    <source>
        <dbReference type="ARBA" id="ARBA00023002"/>
    </source>
</evidence>
<keyword evidence="21" id="KW-0658">Purine biosynthesis</keyword>
<dbReference type="Gene3D" id="3.10.410.10">
    <property type="entry name" value="Formyltetrahydrofolate synthetase, domain 3"/>
    <property type="match status" value="1"/>
</dbReference>
<comment type="cofactor">
    <cofactor evidence="2">
        <name>Mg(2+)</name>
        <dbReference type="ChEBI" id="CHEBI:18420"/>
    </cofactor>
</comment>
<keyword evidence="23" id="KW-0067">ATP-binding</keyword>
<dbReference type="SMART" id="SM01329">
    <property type="entry name" value="Iso_dh"/>
    <property type="match status" value="1"/>
</dbReference>
<evidence type="ECO:0000256" key="19">
    <source>
        <dbReference type="ARBA" id="ARBA00022723"/>
    </source>
</evidence>
<dbReference type="SUPFAM" id="SSF53659">
    <property type="entry name" value="Isocitrate/Isopropylmalate dehydrogenase-like"/>
    <property type="match status" value="1"/>
</dbReference>
<evidence type="ECO:0000256" key="27">
    <source>
        <dbReference type="ARBA" id="ARBA00023211"/>
    </source>
</evidence>
<dbReference type="CDD" id="cd01080">
    <property type="entry name" value="NAD_bind_m-THF_DH_Cyclohyd"/>
    <property type="match status" value="1"/>
</dbReference>
<evidence type="ECO:0000256" key="1">
    <source>
        <dbReference type="ARBA" id="ARBA00001936"/>
    </source>
</evidence>
<evidence type="ECO:0000256" key="8">
    <source>
        <dbReference type="ARBA" id="ARBA00011738"/>
    </source>
</evidence>
<evidence type="ECO:0000256" key="13">
    <source>
        <dbReference type="ARBA" id="ARBA00017592"/>
    </source>
</evidence>
<dbReference type="NCBIfam" id="NF006156">
    <property type="entry name" value="PRK08299.1"/>
    <property type="match status" value="1"/>
</dbReference>
<sequence>MAATKIDGTQIAKNIRAGLKNEIQQIQESNPRFKPSLVIFQVGSRSDSSTYVRMKLKAAEEAGIICKIVNLPETAIESELLQDITKANNDPSVHGILVQLPLPQHMSEHTITSAVADEKDVDGFGAVNIGELAKRGGRPLFVPCTPQAVMELLRVSGVNPAGKKAVVLGRSDIVGSPVSYLLNKADATVTLCHSKTPDVESIIKTADILVAALGKTEFVKGEWLKPGVVVIDVGINYKPDPSKKSGQRLVGDVDFESAVQVASQITPVPGGVGPMTVAMLMQNVVNSAKSYFEKQKDRHITPLPLKLARPVPSDIAISRAQYPKAITQVASEIGISPHELEPYGHTKAKVSLDVLDRLAHRRNGKYILVCGITPTPLGEGKSTTTLGLTQAIGAHLNRIVFANVRQPSQGPTFGIKGGAAGGGYSQVIPMDEFNLHLTGDIHAITAANNLLAAAIETRMFHEATQKDGPLYKRLVPAKKGKREFQPVMFKRLNKLGITKTNPDELTNEEIRRFARLDIDPETITWRRVLDVNDRHLRGITVGQAPTEKGLTRETGFDISVASECMAILALSNSLEDMRDRLGRMVVATSKSGDPVTCDDIGAGGALAALMKDAIKPNLMQSLEGTPVLVHAGPFANISIGASSVIADKLALKLAGTEPDEDHEAKTGFVVTEAGFDFTMGGERFFNIKCRSSGLTPDTVVIVATVRALKVHGGGPEISPGAPLNEVYRTENVDILRKGCVNLKKHIENARQYGVPVVVAINRMETDTEAEIDVIREEAIAAGAEDAIPANHWAEGGAGAVDLAKGVLAASSKPKDFKLLYELEGTIQERIERIGKVMYGAEKVELSELAQKKVDTYTAQGFGHLPICIAKTQYSLSHDPALKGAPTGFTVPIRDVRLAVGGGYLYALAADIQTIPGLPTAPGYLNVDIDTETGEIDDRNLSFAVDTGPHHATEGPKIKVKNPVVELDGDEMTRIIWQEIREKLILPYLDIDLKYYDLGLEYRDQTDDQVTVEAAEAIKKYGVGVKCATITPDEARVEEFKLKKMWLSPNGTIRNILGGTVFREPIIIPRVPRLVPGWTKPIIIGRHAFGDQYRATDRVIPGPGKLELVYTPVNGEPETVKVYDFQGGGVSQTQYNTDESIQGFAHASFQMALLKGLPLYMSTKNTILKKYDGRFKDIFQEIYESTYKKDFEAKNIWYEHRLIDDMVAQMIKSEGGFVMALKNYDGDVQSDIVAQGFGSLGLMTSTLTTPSGEAFESEAAHGTVTRHYREHQKGRETSTNPIASIFAWTRGLVQRGKLDETPDVVTFAEELERACIEVVNDEGIMTKDLALACGRKDREAWVTTKEYMAAVERRLKSNLKARLMYVVPVAVTFLAVSIVIVVLRLYTRLYFVRTAGWDDLVIAFALLSEIALFVFIMIEVRHGLGQSMHLLSLETVESQLKALWASVPLYNLSLNLTKASMVLLYLRLFPLRTYQTILYIVLIFVIITGLWMVFASFFMCIPIRGAWDISSPHNCIPKKVLWSLNAALQIITDMTIVVLPMPLLAKLQLPRKQKIALILVFALGTLFVYPFQLLASIISHFPST</sequence>
<keyword evidence="15" id="KW-0963">Cytoplasm</keyword>
<comment type="pathway">
    <text evidence="4">One-carbon metabolism; tetrahydrofolate interconversion.</text>
</comment>
<dbReference type="GO" id="GO:0006164">
    <property type="term" value="P:purine nucleotide biosynthetic process"/>
    <property type="evidence" value="ECO:0007669"/>
    <property type="project" value="UniProtKB-KW"/>
</dbReference>
<dbReference type="EMBL" id="NEXV01000379">
    <property type="protein sequence ID" value="PIG84512.1"/>
    <property type="molecule type" value="Genomic_DNA"/>
</dbReference>
<dbReference type="InterPro" id="IPR046346">
    <property type="entry name" value="Aminoacid_DH-like_N_sf"/>
</dbReference>
<dbReference type="InterPro" id="IPR020628">
    <property type="entry name" value="Formate_THF_ligase_CS"/>
</dbReference>
<dbReference type="PROSITE" id="PS00767">
    <property type="entry name" value="THF_DHG_CYH_2"/>
    <property type="match status" value="1"/>
</dbReference>
<dbReference type="PRINTS" id="PR00085">
    <property type="entry name" value="THFDHDRGNASE"/>
</dbReference>
<keyword evidence="31" id="KW-0472">Membrane</keyword>
<feature type="transmembrane region" description="Helical" evidence="31">
    <location>
        <begin position="1441"/>
        <end position="1465"/>
    </location>
</feature>
<keyword evidence="24" id="KW-0460">Magnesium</keyword>
<dbReference type="PROSITE" id="PS00470">
    <property type="entry name" value="IDH_IMDH"/>
    <property type="match status" value="1"/>
</dbReference>
<organism evidence="33 34">
    <name type="scientific">Aspergillus arachidicola</name>
    <dbReference type="NCBI Taxonomy" id="656916"/>
    <lineage>
        <taxon>Eukaryota</taxon>
        <taxon>Fungi</taxon>
        <taxon>Dikarya</taxon>
        <taxon>Ascomycota</taxon>
        <taxon>Pezizomycotina</taxon>
        <taxon>Eurotiomycetes</taxon>
        <taxon>Eurotiomycetidae</taxon>
        <taxon>Eurotiales</taxon>
        <taxon>Aspergillaceae</taxon>
        <taxon>Aspergillus</taxon>
        <taxon>Aspergillus subgen. Circumdati</taxon>
    </lineage>
</organism>
<dbReference type="InterPro" id="IPR020867">
    <property type="entry name" value="THF_DH/CycHdrlase_CS"/>
</dbReference>
<evidence type="ECO:0000256" key="11">
    <source>
        <dbReference type="ARBA" id="ARBA00012859"/>
    </source>
</evidence>
<evidence type="ECO:0000256" key="31">
    <source>
        <dbReference type="SAM" id="Phobius"/>
    </source>
</evidence>
<keyword evidence="16" id="KW-0816">Tricarboxylic acid cycle</keyword>
<dbReference type="PANTHER" id="PTHR11822:SF21">
    <property type="entry name" value="ISOCITRATE DEHYDROGENASE [NADP], MITOCHONDRIAL"/>
    <property type="match status" value="1"/>
</dbReference>
<dbReference type="Gene3D" id="3.40.50.720">
    <property type="entry name" value="NAD(P)-binding Rossmann-like Domain"/>
    <property type="match status" value="1"/>
</dbReference>
<evidence type="ECO:0000256" key="9">
    <source>
        <dbReference type="ARBA" id="ARBA00012295"/>
    </source>
</evidence>
<dbReference type="EC" id="1.5.1.5" evidence="11"/>
<feature type="domain" description="Isopropylmalate dehydrogenase-like" evidence="32">
    <location>
        <begin position="962"/>
        <end position="1350"/>
    </location>
</feature>
<dbReference type="InterPro" id="IPR000672">
    <property type="entry name" value="THF_DH/CycHdrlase"/>
</dbReference>
<dbReference type="InterPro" id="IPR036291">
    <property type="entry name" value="NAD(P)-bd_dom_sf"/>
</dbReference>
<dbReference type="GO" id="GO:0006102">
    <property type="term" value="P:isocitrate metabolic process"/>
    <property type="evidence" value="ECO:0007669"/>
    <property type="project" value="InterPro"/>
</dbReference>
<evidence type="ECO:0000256" key="23">
    <source>
        <dbReference type="ARBA" id="ARBA00022840"/>
    </source>
</evidence>
<evidence type="ECO:0000256" key="29">
    <source>
        <dbReference type="ARBA" id="ARBA00023554"/>
    </source>
</evidence>
<evidence type="ECO:0000256" key="6">
    <source>
        <dbReference type="ARBA" id="ARBA00006985"/>
    </source>
</evidence>
<reference evidence="33 34" key="1">
    <citation type="submission" date="2017-05" db="EMBL/GenBank/DDBJ databases">
        <title>Genome sequence for an aflatoxigenic pathogen of Argentinian peanut, Aspergillus arachidicola.</title>
        <authorList>
            <person name="Moore G."/>
            <person name="Beltz S.B."/>
            <person name="Mack B.M."/>
        </authorList>
    </citation>
    <scope>NUCLEOTIDE SEQUENCE [LARGE SCALE GENOMIC DNA]</scope>
    <source>
        <strain evidence="33 34">CBS 117610</strain>
    </source>
</reference>
<dbReference type="GO" id="GO:0005829">
    <property type="term" value="C:cytosol"/>
    <property type="evidence" value="ECO:0007669"/>
    <property type="project" value="UniProtKB-ARBA"/>
</dbReference>
<dbReference type="GO" id="GO:0051287">
    <property type="term" value="F:NAD binding"/>
    <property type="evidence" value="ECO:0007669"/>
    <property type="project" value="InterPro"/>
</dbReference>
<evidence type="ECO:0000256" key="17">
    <source>
        <dbReference type="ARBA" id="ARBA00022563"/>
    </source>
</evidence>
<keyword evidence="26" id="KW-0560">Oxidoreductase</keyword>
<feature type="transmembrane region" description="Helical" evidence="31">
    <location>
        <begin position="1523"/>
        <end position="1543"/>
    </location>
</feature>
<dbReference type="GO" id="GO:0046655">
    <property type="term" value="P:folic acid metabolic process"/>
    <property type="evidence" value="ECO:0007669"/>
    <property type="project" value="UniProtKB-ARBA"/>
</dbReference>
<evidence type="ECO:0000256" key="16">
    <source>
        <dbReference type="ARBA" id="ARBA00022532"/>
    </source>
</evidence>
<dbReference type="Proteomes" id="UP000231358">
    <property type="component" value="Unassembled WGS sequence"/>
</dbReference>
<dbReference type="FunFam" id="3.40.718.10:FF:000002">
    <property type="entry name" value="Isocitrate dehydrogenase [NADP]"/>
    <property type="match status" value="1"/>
</dbReference>
<evidence type="ECO:0000256" key="7">
    <source>
        <dbReference type="ARBA" id="ARBA00007769"/>
    </source>
</evidence>
<dbReference type="GO" id="GO:0006739">
    <property type="term" value="P:NADP+ metabolic process"/>
    <property type="evidence" value="ECO:0007669"/>
    <property type="project" value="TreeGrafter"/>
</dbReference>
<dbReference type="GO" id="GO:0006099">
    <property type="term" value="P:tricarboxylic acid cycle"/>
    <property type="evidence" value="ECO:0007669"/>
    <property type="project" value="UniProtKB-KW"/>
</dbReference>
<keyword evidence="34" id="KW-1185">Reference proteome</keyword>
<evidence type="ECO:0000256" key="2">
    <source>
        <dbReference type="ARBA" id="ARBA00001946"/>
    </source>
</evidence>
<evidence type="ECO:0000313" key="34">
    <source>
        <dbReference type="Proteomes" id="UP000231358"/>
    </source>
</evidence>
<keyword evidence="28" id="KW-0511">Multifunctional enzyme</keyword>
<keyword evidence="17" id="KW-0554">One-carbon metabolism</keyword>
<keyword evidence="31" id="KW-0812">Transmembrane</keyword>
<dbReference type="Pfam" id="PF00180">
    <property type="entry name" value="Iso_dh"/>
    <property type="match status" value="1"/>
</dbReference>
<feature type="transmembrane region" description="Helical" evidence="31">
    <location>
        <begin position="1398"/>
        <end position="1417"/>
    </location>
</feature>
<dbReference type="Pfam" id="PF20684">
    <property type="entry name" value="Fung_rhodopsin"/>
    <property type="match status" value="1"/>
</dbReference>
<evidence type="ECO:0000256" key="10">
    <source>
        <dbReference type="ARBA" id="ARBA00012776"/>
    </source>
</evidence>
<evidence type="ECO:0000256" key="15">
    <source>
        <dbReference type="ARBA" id="ARBA00022490"/>
    </source>
</evidence>
<evidence type="ECO:0000256" key="12">
    <source>
        <dbReference type="ARBA" id="ARBA00013013"/>
    </source>
</evidence>
<dbReference type="HAMAP" id="MF_01543">
    <property type="entry name" value="FTHFS"/>
    <property type="match status" value="1"/>
</dbReference>
<dbReference type="InterPro" id="IPR027417">
    <property type="entry name" value="P-loop_NTPase"/>
</dbReference>
<evidence type="ECO:0000256" key="4">
    <source>
        <dbReference type="ARBA" id="ARBA00004777"/>
    </source>
</evidence>
<accession>A0A2G7FV82</accession>
<dbReference type="FunFam" id="1.10.8.770:FF:000001">
    <property type="entry name" value="Methylenetetrahydrofolate dehydrogenase (NADP+ dependent) 1 like"/>
    <property type="match status" value="1"/>
</dbReference>
<dbReference type="PROSITE" id="PS00721">
    <property type="entry name" value="FTHFS_1"/>
    <property type="match status" value="1"/>
</dbReference>
<keyword evidence="22" id="KW-0378">Hydrolase</keyword>
<comment type="caution">
    <text evidence="33">The sequence shown here is derived from an EMBL/GenBank/DDBJ whole genome shotgun (WGS) entry which is preliminary data.</text>
</comment>
<dbReference type="GO" id="GO:0005524">
    <property type="term" value="F:ATP binding"/>
    <property type="evidence" value="ECO:0007669"/>
    <property type="project" value="UniProtKB-KW"/>
</dbReference>
<feature type="transmembrane region" description="Helical" evidence="31">
    <location>
        <begin position="1555"/>
        <end position="1577"/>
    </location>
</feature>
<comment type="similarity">
    <text evidence="6">In the C-terminal section; belongs to the formate--tetrahydrofolate ligase family.</text>
</comment>
<evidence type="ECO:0000256" key="18">
    <source>
        <dbReference type="ARBA" id="ARBA00022598"/>
    </source>
</evidence>
<dbReference type="EC" id="6.3.4.3" evidence="9"/>
<dbReference type="InterPro" id="IPR020631">
    <property type="entry name" value="THF_DH/CycHdrlase_NAD-bd_dom"/>
</dbReference>
<evidence type="ECO:0000256" key="14">
    <source>
        <dbReference type="ARBA" id="ARBA00022435"/>
    </source>
</evidence>
<dbReference type="Gene3D" id="3.40.718.10">
    <property type="entry name" value="Isopropylmalate Dehydrogenase"/>
    <property type="match status" value="1"/>
</dbReference>
<dbReference type="FunFam" id="3.40.50.300:FF:001123">
    <property type="entry name" value="C-1-tetrahydrofolate synthase, cytoplasmic isoform X2"/>
    <property type="match status" value="1"/>
</dbReference>
<comment type="subunit">
    <text evidence="8">Homodimer.</text>
</comment>
<name>A0A2G7FV82_9EURO</name>